<dbReference type="AlphaFoldDB" id="A0A139WZJ9"/>
<dbReference type="EMBL" id="ANNX02000045">
    <property type="protein sequence ID" value="KYC37884.1"/>
    <property type="molecule type" value="Genomic_DNA"/>
</dbReference>
<dbReference type="OrthoDB" id="467001at2"/>
<keyword evidence="2" id="KW-1185">Reference proteome</keyword>
<accession>A0A139WZJ9</accession>
<evidence type="ECO:0000313" key="1">
    <source>
        <dbReference type="EMBL" id="KYC37884.1"/>
    </source>
</evidence>
<proteinExistence type="predicted"/>
<dbReference type="GO" id="GO:0051213">
    <property type="term" value="F:dioxygenase activity"/>
    <property type="evidence" value="ECO:0007669"/>
    <property type="project" value="UniProtKB-KW"/>
</dbReference>
<organism evidence="1 2">
    <name type="scientific">Scytonema hofmannii PCC 7110</name>
    <dbReference type="NCBI Taxonomy" id="128403"/>
    <lineage>
        <taxon>Bacteria</taxon>
        <taxon>Bacillati</taxon>
        <taxon>Cyanobacteriota</taxon>
        <taxon>Cyanophyceae</taxon>
        <taxon>Nostocales</taxon>
        <taxon>Scytonemataceae</taxon>
        <taxon>Scytonema</taxon>
    </lineage>
</organism>
<sequence length="296" mass="34643">MLNTIKRKTLALYSDLVYELTRWKYKRNWPVLEERDRWIVDTLKRDGVCVTTLADLGLNSSSKLLKAAYNQLSRMEKPNNNHLDEKWPQIYTVTGLPEFSVWATEKRLLNIIENYIGLPITFHGVHLRKDFPNAHQFGTLLWHSDAEDRRLIKIFVYLHDVEEKHGPFQYIPRSLTSLFSWQSYRLYYELWKSSYMGIDDKDVEKVIPKSAWKSCPGLAGTIVIVDTKNVLHHGTIRTQERSTLFFCYTANPPERPDLCTQFWDDTYPRAELLLSEDSVTHPATSLLSHHKTLTIN</sequence>
<name>A0A139WZJ9_9CYAN</name>
<keyword evidence="1" id="KW-0560">Oxidoreductase</keyword>
<comment type="caution">
    <text evidence="1">The sequence shown here is derived from an EMBL/GenBank/DDBJ whole genome shotgun (WGS) entry which is preliminary data.</text>
</comment>
<dbReference type="Gene3D" id="2.60.120.620">
    <property type="entry name" value="q2cbj1_9rhob like domain"/>
    <property type="match status" value="1"/>
</dbReference>
<evidence type="ECO:0000313" key="2">
    <source>
        <dbReference type="Proteomes" id="UP000076925"/>
    </source>
</evidence>
<dbReference type="RefSeq" id="WP_017743126.1">
    <property type="nucleotide sequence ID" value="NZ_KQ976354.1"/>
</dbReference>
<protein>
    <submittedName>
        <fullName evidence="1">Phytanoyl-CoA dioxygenase</fullName>
    </submittedName>
</protein>
<gene>
    <name evidence="1" type="ORF">WA1_05115</name>
</gene>
<dbReference type="SUPFAM" id="SSF51197">
    <property type="entry name" value="Clavaminate synthase-like"/>
    <property type="match status" value="1"/>
</dbReference>
<reference evidence="1 2" key="1">
    <citation type="journal article" date="2013" name="Genome Biol. Evol.">
        <title>Genomes of Stigonematalean cyanobacteria (subsection V) and the evolution of oxygenic photosynthesis from prokaryotes to plastids.</title>
        <authorList>
            <person name="Dagan T."/>
            <person name="Roettger M."/>
            <person name="Stucken K."/>
            <person name="Landan G."/>
            <person name="Koch R."/>
            <person name="Major P."/>
            <person name="Gould S.B."/>
            <person name="Goremykin V.V."/>
            <person name="Rippka R."/>
            <person name="Tandeau de Marsac N."/>
            <person name="Gugger M."/>
            <person name="Lockhart P.J."/>
            <person name="Allen J.F."/>
            <person name="Brune I."/>
            <person name="Maus I."/>
            <person name="Puhler A."/>
            <person name="Martin W.F."/>
        </authorList>
    </citation>
    <scope>NUCLEOTIDE SEQUENCE [LARGE SCALE GENOMIC DNA]</scope>
    <source>
        <strain evidence="1 2">PCC 7110</strain>
    </source>
</reference>
<dbReference type="Proteomes" id="UP000076925">
    <property type="component" value="Unassembled WGS sequence"/>
</dbReference>
<keyword evidence="1" id="KW-0223">Dioxygenase</keyword>